<accession>A0A6B0BC09</accession>
<proteinExistence type="predicted"/>
<dbReference type="RefSeq" id="WP_053024815.1">
    <property type="nucleotide sequence ID" value="NZ_JBHFAH010000002.1"/>
</dbReference>
<evidence type="ECO:0000313" key="1">
    <source>
        <dbReference type="EMBL" id="MVI55469.1"/>
    </source>
</evidence>
<evidence type="ECO:0000313" key="4">
    <source>
        <dbReference type="Proteomes" id="UP000434412"/>
    </source>
</evidence>
<dbReference type="Proteomes" id="UP000433366">
    <property type="component" value="Unassembled WGS sequence"/>
</dbReference>
<dbReference type="Proteomes" id="UP000434412">
    <property type="component" value="Unassembled WGS sequence"/>
</dbReference>
<reference evidence="3 4" key="1">
    <citation type="submission" date="2019-11" db="EMBL/GenBank/DDBJ databases">
        <title>Implementation of targeted gown and glove precautions to prevent Staphylococcus aureus acquisition in community-based nursing homes.</title>
        <authorList>
            <person name="Stine O.C."/>
        </authorList>
    </citation>
    <scope>NUCLEOTIDE SEQUENCE [LARGE SCALE GENOMIC DNA]</scope>
    <source>
        <strain evidence="2 4">S_2023.LVRQ.AN</strain>
        <strain evidence="1 3">S_4031.LGMP.AI</strain>
    </source>
</reference>
<organism evidence="1 3">
    <name type="scientific">Staphylococcus aureus</name>
    <dbReference type="NCBI Taxonomy" id="1280"/>
    <lineage>
        <taxon>Bacteria</taxon>
        <taxon>Bacillati</taxon>
        <taxon>Bacillota</taxon>
        <taxon>Bacilli</taxon>
        <taxon>Bacillales</taxon>
        <taxon>Staphylococcaceae</taxon>
        <taxon>Staphylococcus</taxon>
    </lineage>
</organism>
<comment type="caution">
    <text evidence="1">The sequence shown here is derived from an EMBL/GenBank/DDBJ whole genome shotgun (WGS) entry which is preliminary data.</text>
</comment>
<dbReference type="EMBL" id="WPRH01000399">
    <property type="protein sequence ID" value="MVI55469.1"/>
    <property type="molecule type" value="Genomic_DNA"/>
</dbReference>
<name>A0A6B0BC09_STAAU</name>
<protein>
    <submittedName>
        <fullName evidence="1">Uncharacterized protein</fullName>
    </submittedName>
</protein>
<gene>
    <name evidence="1" type="ORF">GO793_06305</name>
    <name evidence="2" type="ORF">GO941_05485</name>
</gene>
<sequence>MNRNLLSYENVLNEAISIMKIDFISDIQQKEELFKKYNDISKNIFNSLVINKLLNKLDELDGVSKMSRFEYLEKRKKEFNIDAVDDDNELNKFNRYFTHFNLKQLTESKKRGKKLMEVSPFKAISIVNEEQLDSLMAIKWGIPELCHNQSIDEEELIVLNRILKRVNRHLDASAKKLIEKGYIYEIVTDIKYDDLYKLWEYFYKEIKFYKTNRNQIKSIISLEEEYKLAILSELFTLIREYYNTTRSLRMPAKEYKQQVNLMIQKFMNNVIIGIDLPLVSLQIMRSIVKKAKIIKYKKEKIQFLQQAPLMFKHVPEQIYYFKYVINIVFPVKVDKVDQDRLNKLFLEYYKQLKPFRSYDKDFKDKDIKQFYEVIK</sequence>
<dbReference type="AlphaFoldDB" id="A0A6B0BC09"/>
<evidence type="ECO:0000313" key="3">
    <source>
        <dbReference type="Proteomes" id="UP000433366"/>
    </source>
</evidence>
<dbReference type="EMBL" id="WPVZ01000348">
    <property type="protein sequence ID" value="MVL44942.1"/>
    <property type="molecule type" value="Genomic_DNA"/>
</dbReference>
<evidence type="ECO:0000313" key="2">
    <source>
        <dbReference type="EMBL" id="MVL44942.1"/>
    </source>
</evidence>